<name>A0A7Y9C5S5_9FLAO</name>
<reference evidence="4 5" key="1">
    <citation type="submission" date="2020-07" db="EMBL/GenBank/DDBJ databases">
        <authorList>
            <person name="Sun Q."/>
        </authorList>
    </citation>
    <scope>NUCLEOTIDE SEQUENCE [LARGE SCALE GENOMIC DNA]</scope>
    <source>
        <strain evidence="4 5">MAH-1</strain>
    </source>
</reference>
<dbReference type="InterPro" id="IPR047137">
    <property type="entry name" value="ORF3"/>
</dbReference>
<keyword evidence="5" id="KW-1185">Reference proteome</keyword>
<dbReference type="Pfam" id="PF03364">
    <property type="entry name" value="Polyketide_cyc"/>
    <property type="match status" value="1"/>
</dbReference>
<organism evidence="4 5">
    <name type="scientific">Flavobacterium agri</name>
    <dbReference type="NCBI Taxonomy" id="2743471"/>
    <lineage>
        <taxon>Bacteria</taxon>
        <taxon>Pseudomonadati</taxon>
        <taxon>Bacteroidota</taxon>
        <taxon>Flavobacteriia</taxon>
        <taxon>Flavobacteriales</taxon>
        <taxon>Flavobacteriaceae</taxon>
        <taxon>Flavobacterium</taxon>
    </lineage>
</organism>
<gene>
    <name evidence="4" type="ORF">HZF10_01085</name>
</gene>
<dbReference type="Proteomes" id="UP000535020">
    <property type="component" value="Unassembled WGS sequence"/>
</dbReference>
<comment type="caution">
    <text evidence="4">The sequence shown here is derived from an EMBL/GenBank/DDBJ whole genome shotgun (WGS) entry which is preliminary data.</text>
</comment>
<dbReference type="EMBL" id="JACBJI010000001">
    <property type="protein sequence ID" value="NYA69497.1"/>
    <property type="molecule type" value="Genomic_DNA"/>
</dbReference>
<evidence type="ECO:0000259" key="3">
    <source>
        <dbReference type="Pfam" id="PF11127"/>
    </source>
</evidence>
<evidence type="ECO:0000313" key="4">
    <source>
        <dbReference type="EMBL" id="NYA69497.1"/>
    </source>
</evidence>
<evidence type="ECO:0000313" key="5">
    <source>
        <dbReference type="Proteomes" id="UP000535020"/>
    </source>
</evidence>
<protein>
    <submittedName>
        <fullName evidence="4">DUF2892 domain-containing protein</fullName>
    </submittedName>
</protein>
<sequence>MFGYTPNISTIERIAMVAAGSYLLYKALSSKKKSIAQGIAGGTMLARGISGYCPIYDAVEKSGKLSGQNVNIRTKVVVDKTPEQAYNEWRDLSNLPRFMKHLSSVDEIDHLRSEWTAKGPAGIGSLKWKAEILMQEPGQVLSWHSLPGSAIDNAGKVTFEDIGNGQTEIDVTISYHAPLGIAGEAAAKLLNPLFEKMVQQDIENFRERIDKANAITV</sequence>
<dbReference type="InterPro" id="IPR005031">
    <property type="entry name" value="COQ10_START"/>
</dbReference>
<evidence type="ECO:0000256" key="1">
    <source>
        <dbReference type="ARBA" id="ARBA00008918"/>
    </source>
</evidence>
<dbReference type="Gene3D" id="3.30.530.20">
    <property type="match status" value="1"/>
</dbReference>
<dbReference type="Pfam" id="PF11127">
    <property type="entry name" value="YgaP-like_TM"/>
    <property type="match status" value="1"/>
</dbReference>
<accession>A0A7Y9C5S5</accession>
<feature type="domain" description="Coenzyme Q-binding protein COQ10 START" evidence="2">
    <location>
        <begin position="78"/>
        <end position="205"/>
    </location>
</feature>
<dbReference type="InterPro" id="IPR023393">
    <property type="entry name" value="START-like_dom_sf"/>
</dbReference>
<dbReference type="PANTHER" id="PTHR33824:SF7">
    <property type="entry name" value="POLYKETIDE CYCLASE_DEHYDRASE AND LIPID TRANSPORT SUPERFAMILY PROTEIN"/>
    <property type="match status" value="1"/>
</dbReference>
<evidence type="ECO:0000259" key="2">
    <source>
        <dbReference type="Pfam" id="PF03364"/>
    </source>
</evidence>
<dbReference type="AlphaFoldDB" id="A0A7Y9C5S5"/>
<feature type="domain" description="Inner membrane protein YgaP-like transmembrane" evidence="3">
    <location>
        <begin position="5"/>
        <end position="59"/>
    </location>
</feature>
<dbReference type="CDD" id="cd07817">
    <property type="entry name" value="SRPBCC_8"/>
    <property type="match status" value="1"/>
</dbReference>
<proteinExistence type="inferred from homology"/>
<dbReference type="PANTHER" id="PTHR33824">
    <property type="entry name" value="POLYKETIDE CYCLASE/DEHYDRASE AND LIPID TRANSPORT SUPERFAMILY PROTEIN"/>
    <property type="match status" value="1"/>
</dbReference>
<dbReference type="SUPFAM" id="SSF55961">
    <property type="entry name" value="Bet v1-like"/>
    <property type="match status" value="1"/>
</dbReference>
<comment type="similarity">
    <text evidence="1">Belongs to the ribosome association toxin RatA family.</text>
</comment>
<dbReference type="InterPro" id="IPR021309">
    <property type="entry name" value="YgaP-like_TM"/>
</dbReference>